<dbReference type="GO" id="GO:0006893">
    <property type="term" value="P:Golgi to plasma membrane transport"/>
    <property type="evidence" value="ECO:0007669"/>
    <property type="project" value="TreeGrafter"/>
</dbReference>
<dbReference type="SMART" id="SM00256">
    <property type="entry name" value="FBOX"/>
    <property type="match status" value="1"/>
</dbReference>
<dbReference type="EMBL" id="LN890958">
    <property type="protein sequence ID" value="CUS14548.1"/>
    <property type="molecule type" value="Genomic_DNA"/>
</dbReference>
<proteinExistence type="predicted"/>
<gene>
    <name evidence="3" type="ORF">GSTUAT00001425001</name>
</gene>
<organism evidence="3 4">
    <name type="scientific">Tuber aestivum</name>
    <name type="common">summer truffle</name>
    <dbReference type="NCBI Taxonomy" id="59557"/>
    <lineage>
        <taxon>Eukaryota</taxon>
        <taxon>Fungi</taxon>
        <taxon>Dikarya</taxon>
        <taxon>Ascomycota</taxon>
        <taxon>Pezizomycotina</taxon>
        <taxon>Pezizomycetes</taxon>
        <taxon>Pezizales</taxon>
        <taxon>Tuberaceae</taxon>
        <taxon>Tuber</taxon>
    </lineage>
</organism>
<dbReference type="PANTHER" id="PTHR12100:SF1">
    <property type="entry name" value="RECYCLIN-1"/>
    <property type="match status" value="1"/>
</dbReference>
<dbReference type="PANTHER" id="PTHR12100">
    <property type="entry name" value="SEC10"/>
    <property type="match status" value="1"/>
</dbReference>
<dbReference type="PROSITE" id="PS50181">
    <property type="entry name" value="FBOX"/>
    <property type="match status" value="1"/>
</dbReference>
<evidence type="ECO:0000313" key="3">
    <source>
        <dbReference type="EMBL" id="CUS14548.1"/>
    </source>
</evidence>
<dbReference type="GO" id="GO:0000145">
    <property type="term" value="C:exocyst"/>
    <property type="evidence" value="ECO:0007669"/>
    <property type="project" value="TreeGrafter"/>
</dbReference>
<dbReference type="GO" id="GO:0006887">
    <property type="term" value="P:exocytosis"/>
    <property type="evidence" value="ECO:0007669"/>
    <property type="project" value="TreeGrafter"/>
</dbReference>
<protein>
    <recommendedName>
        <fullName evidence="2">F-box domain-containing protein</fullName>
    </recommendedName>
</protein>
<name>A0A292Q6J2_9PEZI</name>
<dbReference type="Pfam" id="PF12937">
    <property type="entry name" value="F-box-like"/>
    <property type="match status" value="1"/>
</dbReference>
<feature type="region of interest" description="Disordered" evidence="1">
    <location>
        <begin position="542"/>
        <end position="592"/>
    </location>
</feature>
<reference evidence="3" key="1">
    <citation type="submission" date="2015-10" db="EMBL/GenBank/DDBJ databases">
        <authorList>
            <person name="Regsiter A."/>
            <person name="william w."/>
        </authorList>
    </citation>
    <scope>NUCLEOTIDE SEQUENCE</scope>
    <source>
        <strain evidence="3">Montdore</strain>
    </source>
</reference>
<dbReference type="InterPro" id="IPR036047">
    <property type="entry name" value="F-box-like_dom_sf"/>
</dbReference>
<feature type="domain" description="F-box" evidence="2">
    <location>
        <begin position="27"/>
        <end position="73"/>
    </location>
</feature>
<evidence type="ECO:0000256" key="1">
    <source>
        <dbReference type="SAM" id="MobiDB-lite"/>
    </source>
</evidence>
<dbReference type="Gene3D" id="1.20.1280.50">
    <property type="match status" value="1"/>
</dbReference>
<dbReference type="AlphaFoldDB" id="A0A292Q6J2"/>
<dbReference type="Pfam" id="PF07393">
    <property type="entry name" value="Sec10_HB"/>
    <property type="match status" value="1"/>
</dbReference>
<evidence type="ECO:0000313" key="4">
    <source>
        <dbReference type="Proteomes" id="UP001412239"/>
    </source>
</evidence>
<dbReference type="InterPro" id="IPR048627">
    <property type="entry name" value="Sec10_HB"/>
</dbReference>
<dbReference type="InterPro" id="IPR001810">
    <property type="entry name" value="F-box_dom"/>
</dbReference>
<sequence length="947" mass="105929">MEFLNPVRIAPLKGTARKPVLPLAKGVMLMLDPRLEIISTILEYLPVQDLCRFARVSKRLQEMVYDDSRWVHKLKLMGIWNEMEARRRFEDAMRRRRAVQAARAAEEERKALQNGPKTLNTGPAGRPSAPGVGGSLTLFDAGEEDHRVQVQREASIRRAELDAKRRTVAGTITEGIDLMNLAPLKPIDTPRPSMADPSSLLKVLPSIKSIRGFARHEFGKIYAALGPLYFDLAKAKTHTDPVVFRIYRDPEQQAQILGQLKVFAQCDTAHGWMDRLERLNLMIGIFENAALREFEGGYETGDIDGRMRRYANVLILLNGGQACVQLFVQKHPVMFERGELGNPMDSFESEHVLPLDCKPMPGSFSLEPSLLFFTRLSALLLEQADVIDRVFPATVNVMIPFLERVAEDVISEFVTPILDEAHDRDIEQYLKAVAGIYHRLLEFAKTVKATKGSGENFPEEAMKIMGRVFEAHVDLYLQDELDYFRKKCEAEVDSWEKKIVEKDAATESFFMSNINREADKRDFLSTFKKVILMPVSVIPSPFSAKPASATETKPAESSPYANSNTPGGLETPNASRPAAPMTAGQATPGPLPTTELAAKAAIMNSRLEGIRSLFSLEVALNLVHSAKSSLERAALFTSAGGQTGEEAREQCEQIFIALLQVLGPRHVKAGFDKAVEHLSKYNPREITEHSQPGVAPLVTFLELVNVGDLIQQMIDVFYEQELVATKLTDPRDFLNPAAKEKKRFEQMLDERVAAGLNMGIDVLMDEADHLFAITQQATDFNPGAIGDAGLRDFDIGPTKTAIRVIEVVSSHTKLLTGSTDKNVLDVFNQEVGIRLFASLCKHIKRQRISVDGAVKLISDLNHYHAYITTLKIKPLVPYFNALRELSQIYLIDPSHAKQMATVIADPNRFGGIFRVEEVYEYATRREDWYRVKKEVERAMYGIGCCIS</sequence>
<dbReference type="SUPFAM" id="SSF81383">
    <property type="entry name" value="F-box domain"/>
    <property type="match status" value="1"/>
</dbReference>
<accession>A0A292Q6J2</accession>
<feature type="region of interest" description="Disordered" evidence="1">
    <location>
        <begin position="102"/>
        <end position="136"/>
    </location>
</feature>
<evidence type="ECO:0000259" key="2">
    <source>
        <dbReference type="PROSITE" id="PS50181"/>
    </source>
</evidence>
<dbReference type="InterPro" id="IPR009976">
    <property type="entry name" value="Sec10-like"/>
</dbReference>
<dbReference type="Proteomes" id="UP001412239">
    <property type="component" value="Unassembled WGS sequence"/>
</dbReference>
<keyword evidence="4" id="KW-1185">Reference proteome</keyword>